<keyword evidence="3 9" id="KW-0813">Transport</keyword>
<evidence type="ECO:0000256" key="8">
    <source>
        <dbReference type="ARBA" id="ARBA00023242"/>
    </source>
</evidence>
<evidence type="ECO:0000256" key="2">
    <source>
        <dbReference type="ARBA" id="ARBA00005573"/>
    </source>
</evidence>
<comment type="subcellular location">
    <subcellularLocation>
        <location evidence="1 9">Nucleus</location>
        <location evidence="1 9">Nuclear pore complex</location>
    </subcellularLocation>
</comment>
<keyword evidence="4 9" id="KW-0509">mRNA transport</keyword>
<gene>
    <name evidence="10" type="ORF">HPULCUR_000045</name>
</gene>
<dbReference type="PANTHER" id="PTHR13373:SF21">
    <property type="entry name" value="NUCLEAR PORE COMPLEX PROTEIN NUP85"/>
    <property type="match status" value="1"/>
</dbReference>
<evidence type="ECO:0000313" key="10">
    <source>
        <dbReference type="EMBL" id="GAA5794699.1"/>
    </source>
</evidence>
<dbReference type="PANTHER" id="PTHR13373">
    <property type="entry name" value="FROUNT PROTEIN-RELATED"/>
    <property type="match status" value="1"/>
</dbReference>
<keyword evidence="5 9" id="KW-0653">Protein transport</keyword>
<evidence type="ECO:0000313" key="11">
    <source>
        <dbReference type="Proteomes" id="UP001476247"/>
    </source>
</evidence>
<dbReference type="EMBL" id="BAABUJ010000004">
    <property type="protein sequence ID" value="GAA5794699.1"/>
    <property type="molecule type" value="Genomic_DNA"/>
</dbReference>
<evidence type="ECO:0000256" key="9">
    <source>
        <dbReference type="RuleBase" id="RU365073"/>
    </source>
</evidence>
<dbReference type="InterPro" id="IPR011502">
    <property type="entry name" value="Nucleoporin_Nup85"/>
</dbReference>
<protein>
    <recommendedName>
        <fullName evidence="9">Nuclear pore complex protein Nup85</fullName>
    </recommendedName>
</protein>
<comment type="subunit">
    <text evidence="9">Component of the nuclear pore complex (NPC).</text>
</comment>
<evidence type="ECO:0000256" key="7">
    <source>
        <dbReference type="ARBA" id="ARBA00023132"/>
    </source>
</evidence>
<name>A0ABP9XIQ9_9FUNG</name>
<keyword evidence="6 9" id="KW-0811">Translocation</keyword>
<accession>A0ABP9XIQ9</accession>
<keyword evidence="11" id="KW-1185">Reference proteome</keyword>
<evidence type="ECO:0000256" key="3">
    <source>
        <dbReference type="ARBA" id="ARBA00022448"/>
    </source>
</evidence>
<keyword evidence="8 9" id="KW-0539">Nucleus</keyword>
<dbReference type="Pfam" id="PF07575">
    <property type="entry name" value="Nucleopor_Nup85"/>
    <property type="match status" value="1"/>
</dbReference>
<proteinExistence type="inferred from homology"/>
<keyword evidence="9" id="KW-0472">Membrane</keyword>
<organism evidence="10 11">
    <name type="scientific">Helicostylum pulchrum</name>
    <dbReference type="NCBI Taxonomy" id="562976"/>
    <lineage>
        <taxon>Eukaryota</taxon>
        <taxon>Fungi</taxon>
        <taxon>Fungi incertae sedis</taxon>
        <taxon>Mucoromycota</taxon>
        <taxon>Mucoromycotina</taxon>
        <taxon>Mucoromycetes</taxon>
        <taxon>Mucorales</taxon>
        <taxon>Mucorineae</taxon>
        <taxon>Mucoraceae</taxon>
        <taxon>Helicostylum</taxon>
    </lineage>
</organism>
<dbReference type="Proteomes" id="UP001476247">
    <property type="component" value="Unassembled WGS sequence"/>
</dbReference>
<comment type="function">
    <text evidence="9">Functions as a component of the nuclear pore complex (NPC).</text>
</comment>
<comment type="similarity">
    <text evidence="2 9">Belongs to the nucleoporin Nup85 family.</text>
</comment>
<sequence length="592" mass="69597">MSSQHEIVKKFCYSQLDHAVHVPNLYVESTKVFQTLHENSNQKDLDVFADQYLNALKQQTYLVEEHYGPVALKERNIYLELERVWMLCQALYFPGADQTDISIRLMNWYNKCHKSYLLEFDRQSICYSQSVFDHADFWPYTIRLMLLGRLENVSTLLNHVLSDPEFKVHRNLASYLEFIRDLTGKDIQFVKAHHSRIQATLTELKQLPYSVHVKYVIDALNILMGNEQVILQYTNDDVLGLITSKFYQRDQCSTSIHEFAQHFFTRHNSNDQSSLQFFLESNFYRGLECSASYDWWFIAHLSDLLEKKNLLNRTLDYSIAKGDTLKMNARDYFILTYASYLNNQFGLWQESFTYLMTCGELGKAVVIEHLKNMDFKNDDEKLNSVVKFCIDYSMKNDGLILYEKKATACLASKNYEKALQYYNQAEKYQYLDQVFSAVLKDYIYTGKLYDIKLFKDTSNYGGIHYIVYRDISYINQLFLKEQFHMSADIFNCLLKHNSIPNQMMPIVFAEGWKLIDRRSNFTLNDLLEMKKILADLGRSIAVQDFTWYHYYIHLDATPSSDSLPDHLLLNDKTEFFNSTAVIISRAIDTFSQ</sequence>
<evidence type="ECO:0000256" key="6">
    <source>
        <dbReference type="ARBA" id="ARBA00023010"/>
    </source>
</evidence>
<keyword evidence="7 9" id="KW-0906">Nuclear pore complex</keyword>
<evidence type="ECO:0000256" key="5">
    <source>
        <dbReference type="ARBA" id="ARBA00022927"/>
    </source>
</evidence>
<evidence type="ECO:0000256" key="4">
    <source>
        <dbReference type="ARBA" id="ARBA00022816"/>
    </source>
</evidence>
<reference evidence="10 11" key="1">
    <citation type="submission" date="2024-04" db="EMBL/GenBank/DDBJ databases">
        <title>genome sequences of Mucor flavus KT1a and Helicostylum pulchrum KT1b strains isolation_sourced from the surface of a dry-aged beef.</title>
        <authorList>
            <person name="Toyotome T."/>
            <person name="Hosono M."/>
            <person name="Torimaru M."/>
            <person name="Fukuda K."/>
            <person name="Mikami N."/>
        </authorList>
    </citation>
    <scope>NUCLEOTIDE SEQUENCE [LARGE SCALE GENOMIC DNA]</scope>
    <source>
        <strain evidence="10 11">KT1b</strain>
    </source>
</reference>
<comment type="caution">
    <text evidence="10">The sequence shown here is derived from an EMBL/GenBank/DDBJ whole genome shotgun (WGS) entry which is preliminary data.</text>
</comment>
<evidence type="ECO:0000256" key="1">
    <source>
        <dbReference type="ARBA" id="ARBA00004567"/>
    </source>
</evidence>